<sequence length="331" mass="35256">MTWVPPFVATPRVELMDVRQRHRTRAPDGAYTDRMVCRRGRVLGGFLALAAMLPALSACDSGASSPQPSTGTSAGPIAVEVNQSRDQYGKQAIQLQFTNTTDKPLTVTSTRLRSPLYEEDILWQRPGSGLELPPGQPKAVPTALPAATCGATEDASTTQTRATLEYSEPGQEAKEETTEAADPFGVLTRNASELCIATEAAAVATMVLDPELKVAADGRTAVVRLIITPTAQVGGQERLTIESIDETTLLAQSPSDPWPTNVTVGTVKQELQLTIRPARCDPHAVAEDKVGTLLPLRITLGDRQGLIKVAASNDLRGRIYDFVTAACSPAG</sequence>
<keyword evidence="2" id="KW-1185">Reference proteome</keyword>
<dbReference type="Proteomes" id="UP001620520">
    <property type="component" value="Unassembled WGS sequence"/>
</dbReference>
<reference evidence="1 2" key="1">
    <citation type="submission" date="2024-10" db="EMBL/GenBank/DDBJ databases">
        <title>Novel secondary metabolite-producing bacteria for plant disease control.</title>
        <authorList>
            <person name="Chevrette M."/>
        </authorList>
    </citation>
    <scope>NUCLEOTIDE SEQUENCE [LARGE SCALE GENOMIC DNA]</scope>
    <source>
        <strain evidence="1 2">J30 TE3557</strain>
    </source>
</reference>
<accession>A0ABW8NCD7</accession>
<dbReference type="RefSeq" id="WP_404595559.1">
    <property type="nucleotide sequence ID" value="NZ_JBIYEW010000003.1"/>
</dbReference>
<protein>
    <submittedName>
        <fullName evidence="1">Uncharacterized protein</fullName>
    </submittedName>
</protein>
<gene>
    <name evidence="1" type="ORF">ABIA52_004095</name>
</gene>
<organism evidence="1 2">
    <name type="scientific">Paenarthrobacter histidinolovorans</name>
    <dbReference type="NCBI Taxonomy" id="43664"/>
    <lineage>
        <taxon>Bacteria</taxon>
        <taxon>Bacillati</taxon>
        <taxon>Actinomycetota</taxon>
        <taxon>Actinomycetes</taxon>
        <taxon>Micrococcales</taxon>
        <taxon>Micrococcaceae</taxon>
        <taxon>Paenarthrobacter</taxon>
    </lineage>
</organism>
<dbReference type="EMBL" id="JBIYEW010000003">
    <property type="protein sequence ID" value="MFK4641206.1"/>
    <property type="molecule type" value="Genomic_DNA"/>
</dbReference>
<name>A0ABW8NCD7_9MICC</name>
<proteinExistence type="predicted"/>
<evidence type="ECO:0000313" key="1">
    <source>
        <dbReference type="EMBL" id="MFK4641206.1"/>
    </source>
</evidence>
<comment type="caution">
    <text evidence="1">The sequence shown here is derived from an EMBL/GenBank/DDBJ whole genome shotgun (WGS) entry which is preliminary data.</text>
</comment>
<evidence type="ECO:0000313" key="2">
    <source>
        <dbReference type="Proteomes" id="UP001620520"/>
    </source>
</evidence>